<gene>
    <name evidence="2" type="ORF">BSTOLATCC_MIC20274</name>
</gene>
<protein>
    <recommendedName>
        <fullName evidence="4">Globin family profile domain-containing protein</fullName>
    </recommendedName>
</protein>
<evidence type="ECO:0000313" key="2">
    <source>
        <dbReference type="EMBL" id="CAG9317969.1"/>
    </source>
</evidence>
<sequence>MDISATLENLNHFHQKAIEHDEILHFREDVISLIKASSQKGLFKGVYNQSDFIQNLRPQKLNSILPKISQQRKLNLYELFVKHADVASIKVNIPTTLLRTGETSMTFLVHTLKNGNVISRPCQQSEFFKIKADNSGAKTPLYCFKKINKKAIPLYSKESAENMWNLTKDPAILQLYIRRTAKMRVKWNSDTKLEYIPITKSSQIIDQITEEPIASPSKPFKKRLQTITDISELKYTKAMLQKSKTLSKARLKSVTKPLLPQIERSNKPRSRSQIVRRSPSYKEKEETSFDQSLTSDGTLNTPVRKLTSSDAKIDDEEKNQKIMEIESMVSQTVNFFNTAVFRGHELKEMTFDFILDKSKNWVLIKCREYSLNCQINLSYINTPNDKHRRRRSQSNSAIKALKESTPILSKKNSMPKMKTKLNESDEDVETSVISMPRHRLILSNEINEKDVFEKYTKASENIDHIIKRQATKLGEHKPPAASFSNPLISKFQCPFKNHDHVEHVKVHKNKNWNEKICTLTQSHLNDAINSLDELKVNSLHTQQSLVQKYGGNDFWNQFILSLYNKILSNEILHKYFISMKLENFKMIVNGMFIIFNGEVSPEFRRRVRMAHHRLGLAEAEFNCYADIFKSTLNEQQVEESDKKTIMSQVKSMKCLICR</sequence>
<evidence type="ECO:0008006" key="4">
    <source>
        <dbReference type="Google" id="ProtNLM"/>
    </source>
</evidence>
<dbReference type="AlphaFoldDB" id="A0AAU9IY41"/>
<comment type="caution">
    <text evidence="2">The sequence shown here is derived from an EMBL/GenBank/DDBJ whole genome shotgun (WGS) entry which is preliminary data.</text>
</comment>
<dbReference type="InterPro" id="IPR009050">
    <property type="entry name" value="Globin-like_sf"/>
</dbReference>
<organism evidence="2 3">
    <name type="scientific">Blepharisma stoltei</name>
    <dbReference type="NCBI Taxonomy" id="1481888"/>
    <lineage>
        <taxon>Eukaryota</taxon>
        <taxon>Sar</taxon>
        <taxon>Alveolata</taxon>
        <taxon>Ciliophora</taxon>
        <taxon>Postciliodesmatophora</taxon>
        <taxon>Heterotrichea</taxon>
        <taxon>Heterotrichida</taxon>
        <taxon>Blepharismidae</taxon>
        <taxon>Blepharisma</taxon>
    </lineage>
</organism>
<evidence type="ECO:0000313" key="3">
    <source>
        <dbReference type="Proteomes" id="UP001162131"/>
    </source>
</evidence>
<dbReference type="Proteomes" id="UP001162131">
    <property type="component" value="Unassembled WGS sequence"/>
</dbReference>
<feature type="region of interest" description="Disordered" evidence="1">
    <location>
        <begin position="263"/>
        <end position="301"/>
    </location>
</feature>
<name>A0AAU9IY41_9CILI</name>
<dbReference type="InterPro" id="IPR012292">
    <property type="entry name" value="Globin/Proto"/>
</dbReference>
<accession>A0AAU9IY41</accession>
<reference evidence="2" key="1">
    <citation type="submission" date="2021-09" db="EMBL/GenBank/DDBJ databases">
        <authorList>
            <consortium name="AG Swart"/>
            <person name="Singh M."/>
            <person name="Singh A."/>
            <person name="Seah K."/>
            <person name="Emmerich C."/>
        </authorList>
    </citation>
    <scope>NUCLEOTIDE SEQUENCE</scope>
    <source>
        <strain evidence="2">ATCC30299</strain>
    </source>
</reference>
<feature type="compositionally biased region" description="Polar residues" evidence="1">
    <location>
        <begin position="289"/>
        <end position="301"/>
    </location>
</feature>
<dbReference type="SUPFAM" id="SSF46458">
    <property type="entry name" value="Globin-like"/>
    <property type="match status" value="1"/>
</dbReference>
<dbReference type="EMBL" id="CAJZBQ010000019">
    <property type="protein sequence ID" value="CAG9317969.1"/>
    <property type="molecule type" value="Genomic_DNA"/>
</dbReference>
<proteinExistence type="predicted"/>
<dbReference type="GO" id="GO:0019825">
    <property type="term" value="F:oxygen binding"/>
    <property type="evidence" value="ECO:0007669"/>
    <property type="project" value="InterPro"/>
</dbReference>
<keyword evidence="3" id="KW-1185">Reference proteome</keyword>
<dbReference type="GO" id="GO:0020037">
    <property type="term" value="F:heme binding"/>
    <property type="evidence" value="ECO:0007669"/>
    <property type="project" value="InterPro"/>
</dbReference>
<dbReference type="Gene3D" id="1.10.490.10">
    <property type="entry name" value="Globins"/>
    <property type="match status" value="1"/>
</dbReference>
<evidence type="ECO:0000256" key="1">
    <source>
        <dbReference type="SAM" id="MobiDB-lite"/>
    </source>
</evidence>